<evidence type="ECO:0000313" key="3">
    <source>
        <dbReference type="Proteomes" id="UP001166674"/>
    </source>
</evidence>
<dbReference type="Proteomes" id="UP001166674">
    <property type="component" value="Unassembled WGS sequence"/>
</dbReference>
<organism evidence="2 3">
    <name type="scientific">Sciurus carolinensis</name>
    <name type="common">Eastern gray squirrel</name>
    <dbReference type="NCBI Taxonomy" id="30640"/>
    <lineage>
        <taxon>Eukaryota</taxon>
        <taxon>Metazoa</taxon>
        <taxon>Chordata</taxon>
        <taxon>Craniata</taxon>
        <taxon>Vertebrata</taxon>
        <taxon>Euteleostomi</taxon>
        <taxon>Mammalia</taxon>
        <taxon>Eutheria</taxon>
        <taxon>Euarchontoglires</taxon>
        <taxon>Glires</taxon>
        <taxon>Rodentia</taxon>
        <taxon>Sciuromorpha</taxon>
        <taxon>Sciuridae</taxon>
        <taxon>Sciurinae</taxon>
        <taxon>Sciurini</taxon>
        <taxon>Sciurus</taxon>
    </lineage>
</organism>
<dbReference type="Gene3D" id="2.40.15.10">
    <property type="entry name" value="TCL1/MTCP1"/>
    <property type="match status" value="1"/>
</dbReference>
<dbReference type="Pfam" id="PF01840">
    <property type="entry name" value="TCL1_MTCP1"/>
    <property type="match status" value="1"/>
</dbReference>
<reference evidence="2" key="1">
    <citation type="submission" date="2020-03" db="EMBL/GenBank/DDBJ databases">
        <title>Studies in the Genomics of Life Span.</title>
        <authorList>
            <person name="Glass D."/>
        </authorList>
    </citation>
    <scope>NUCLEOTIDE SEQUENCE</scope>
    <source>
        <strain evidence="2">SUZIE</strain>
        <tissue evidence="2">Muscle</tissue>
    </source>
</reference>
<evidence type="ECO:0000256" key="1">
    <source>
        <dbReference type="ARBA" id="ARBA00006399"/>
    </source>
</evidence>
<keyword evidence="3" id="KW-1185">Reference proteome</keyword>
<dbReference type="AlphaFoldDB" id="A0AA41MY25"/>
<protein>
    <submittedName>
        <fullName evidence="2">T-cell leukemia/lymphoma protein 1A</fullName>
    </submittedName>
</protein>
<dbReference type="GO" id="GO:0043539">
    <property type="term" value="F:protein serine/threonine kinase activator activity"/>
    <property type="evidence" value="ECO:0007669"/>
    <property type="project" value="InterPro"/>
</dbReference>
<evidence type="ECO:0000313" key="2">
    <source>
        <dbReference type="EMBL" id="MBZ3880166.1"/>
    </source>
</evidence>
<dbReference type="InterPro" id="IPR004832">
    <property type="entry name" value="TCL1_MTCP1"/>
</dbReference>
<dbReference type="InterPro" id="IPR036672">
    <property type="entry name" value="TCL1_MTCP1_sf"/>
</dbReference>
<comment type="similarity">
    <text evidence="1">Belongs to the TCL1 family.</text>
</comment>
<dbReference type="EMBL" id="JAATJV010371106">
    <property type="protein sequence ID" value="MBZ3880166.1"/>
    <property type="molecule type" value="Genomic_DNA"/>
</dbReference>
<sequence length="140" mass="16070">MGELPFFCAENAVDPDRLWIWEKAVYVDENRRTWLPIIIKTENNFQVLMRQEDVTLGEALSPTQLMPCPLPLMWQLYPGRRYRGSDSSIWRVVYHIEASAGPSGGAWVALLLPRLASVLPVQAPAATEWMGLRVWWQESD</sequence>
<name>A0AA41MY25_SCICA</name>
<comment type="caution">
    <text evidence="2">The sequence shown here is derived from an EMBL/GenBank/DDBJ whole genome shotgun (WGS) entry which is preliminary data.</text>
</comment>
<accession>A0AA41MY25</accession>
<dbReference type="SUPFAM" id="SSF50904">
    <property type="entry name" value="Oncogene products"/>
    <property type="match status" value="1"/>
</dbReference>
<dbReference type="PANTHER" id="PTHR14060:SF4">
    <property type="entry name" value="T-CELL LEUKEMIA_LYMPHOMA PROTEIN 1A"/>
    <property type="match status" value="1"/>
</dbReference>
<gene>
    <name evidence="2" type="ORF">SUZIE_156605</name>
</gene>
<dbReference type="PANTHER" id="PTHR14060">
    <property type="entry name" value="PROTEIN P13 MTCP-1"/>
    <property type="match status" value="1"/>
</dbReference>
<proteinExistence type="inferred from homology"/>